<evidence type="ECO:0000313" key="6">
    <source>
        <dbReference type="Proteomes" id="UP000220133"/>
    </source>
</evidence>
<dbReference type="GO" id="GO:0006355">
    <property type="term" value="P:regulation of DNA-templated transcription"/>
    <property type="evidence" value="ECO:0007669"/>
    <property type="project" value="InterPro"/>
</dbReference>
<dbReference type="PRINTS" id="PR00038">
    <property type="entry name" value="HTHLUXR"/>
</dbReference>
<dbReference type="KEGG" id="cbae:COR50_01935"/>
<dbReference type="Proteomes" id="UP000220133">
    <property type="component" value="Chromosome"/>
</dbReference>
<dbReference type="InterPro" id="IPR000792">
    <property type="entry name" value="Tscrpt_reg_LuxR_C"/>
</dbReference>
<dbReference type="Gene3D" id="3.40.50.2300">
    <property type="match status" value="1"/>
</dbReference>
<dbReference type="GO" id="GO:0003677">
    <property type="term" value="F:DNA binding"/>
    <property type="evidence" value="ECO:0007669"/>
    <property type="project" value="UniProtKB-KW"/>
</dbReference>
<reference evidence="5 6" key="1">
    <citation type="submission" date="2017-10" db="EMBL/GenBank/DDBJ databases">
        <title>Paenichitinophaga pekingensis gen. nov., sp. nov., isolated from activated sludge.</title>
        <authorList>
            <person name="Jin D."/>
            <person name="Kong X."/>
            <person name="Deng Y."/>
            <person name="Bai Z."/>
        </authorList>
    </citation>
    <scope>NUCLEOTIDE SEQUENCE [LARGE SCALE GENOMIC DNA]</scope>
    <source>
        <strain evidence="5 6">13</strain>
    </source>
</reference>
<dbReference type="Pfam" id="PF00196">
    <property type="entry name" value="GerE"/>
    <property type="match status" value="1"/>
</dbReference>
<dbReference type="PROSITE" id="PS50043">
    <property type="entry name" value="HTH_LUXR_2"/>
    <property type="match status" value="1"/>
</dbReference>
<dbReference type="InterPro" id="IPR016032">
    <property type="entry name" value="Sig_transdc_resp-reg_C-effctor"/>
</dbReference>
<keyword evidence="3" id="KW-0804">Transcription</keyword>
<dbReference type="RefSeq" id="WP_098192408.1">
    <property type="nucleotide sequence ID" value="NZ_CP023777.1"/>
</dbReference>
<keyword evidence="6" id="KW-1185">Reference proteome</keyword>
<evidence type="ECO:0000256" key="1">
    <source>
        <dbReference type="ARBA" id="ARBA00023015"/>
    </source>
</evidence>
<dbReference type="PANTHER" id="PTHR44688">
    <property type="entry name" value="DNA-BINDING TRANSCRIPTIONAL ACTIVATOR DEVR_DOSR"/>
    <property type="match status" value="1"/>
</dbReference>
<dbReference type="SUPFAM" id="SSF52172">
    <property type="entry name" value="CheY-like"/>
    <property type="match status" value="1"/>
</dbReference>
<protein>
    <recommendedName>
        <fullName evidence="4">HTH luxR-type domain-containing protein</fullName>
    </recommendedName>
</protein>
<dbReference type="SMART" id="SM00421">
    <property type="entry name" value="HTH_LUXR"/>
    <property type="match status" value="1"/>
</dbReference>
<evidence type="ECO:0000259" key="4">
    <source>
        <dbReference type="PROSITE" id="PS50043"/>
    </source>
</evidence>
<evidence type="ECO:0000256" key="2">
    <source>
        <dbReference type="ARBA" id="ARBA00023125"/>
    </source>
</evidence>
<dbReference type="OrthoDB" id="9797341at2"/>
<feature type="domain" description="HTH luxR-type" evidence="4">
    <location>
        <begin position="140"/>
        <end position="205"/>
    </location>
</feature>
<name>A0A291QPU8_9BACT</name>
<dbReference type="SUPFAM" id="SSF46894">
    <property type="entry name" value="C-terminal effector domain of the bipartite response regulators"/>
    <property type="match status" value="1"/>
</dbReference>
<proteinExistence type="predicted"/>
<accession>A0A291QPU8</accession>
<organism evidence="5 6">
    <name type="scientific">Chitinophaga caeni</name>
    <dbReference type="NCBI Taxonomy" id="2029983"/>
    <lineage>
        <taxon>Bacteria</taxon>
        <taxon>Pseudomonadati</taxon>
        <taxon>Bacteroidota</taxon>
        <taxon>Chitinophagia</taxon>
        <taxon>Chitinophagales</taxon>
        <taxon>Chitinophagaceae</taxon>
        <taxon>Chitinophaga</taxon>
    </lineage>
</organism>
<dbReference type="InterPro" id="IPR011006">
    <property type="entry name" value="CheY-like_superfamily"/>
</dbReference>
<gene>
    <name evidence="5" type="ORF">COR50_01935</name>
</gene>
<dbReference type="EMBL" id="CP023777">
    <property type="protein sequence ID" value="ATL46018.1"/>
    <property type="molecule type" value="Genomic_DNA"/>
</dbReference>
<dbReference type="AlphaFoldDB" id="A0A291QPU8"/>
<sequence length="209" mass="23775">MRIKVAIFSEQWIVIHGLSRMLSFDPSFELVASGLDGQALLRDRQILEQVDVFIWDGEAAVSALVGWENPVKHIKIVLLSRNYNKGLQHHYGNVKVDGFIHRNCDDTTLHRTIREVHRGEFPDNVEAAENLPAENKRKPSPVNAVSLTKRERQVLKLITEEFTNQEIADQLCISLRTVETHRLNMTQKLAVKNTAGLVKEAIRMGLSVY</sequence>
<keyword evidence="2" id="KW-0238">DNA-binding</keyword>
<dbReference type="CDD" id="cd06170">
    <property type="entry name" value="LuxR_C_like"/>
    <property type="match status" value="1"/>
</dbReference>
<evidence type="ECO:0000313" key="5">
    <source>
        <dbReference type="EMBL" id="ATL46018.1"/>
    </source>
</evidence>
<evidence type="ECO:0000256" key="3">
    <source>
        <dbReference type="ARBA" id="ARBA00023163"/>
    </source>
</evidence>
<keyword evidence="1" id="KW-0805">Transcription regulation</keyword>
<dbReference type="PANTHER" id="PTHR44688:SF16">
    <property type="entry name" value="DNA-BINDING TRANSCRIPTIONAL ACTIVATOR DEVR_DOSR"/>
    <property type="match status" value="1"/>
</dbReference>